<dbReference type="KEGG" id="rch:RUM_13620"/>
<keyword evidence="4" id="KW-1185">Reference proteome</keyword>
<evidence type="ECO:0000256" key="2">
    <source>
        <dbReference type="ARBA" id="ARBA00044777"/>
    </source>
</evidence>
<dbReference type="GeneID" id="83156095"/>
<gene>
    <name evidence="3" type="ordered locus">RUM_13620</name>
</gene>
<name>D4LCY9_RUMC1</name>
<accession>D4LCY9</accession>
<dbReference type="AlphaFoldDB" id="D4LCY9"/>
<evidence type="ECO:0000313" key="4">
    <source>
        <dbReference type="Proteomes" id="UP000007054"/>
    </source>
</evidence>
<keyword evidence="1" id="KW-0159">Chromosome partition</keyword>
<dbReference type="EMBL" id="FP929052">
    <property type="protein sequence ID" value="CBL17484.1"/>
    <property type="molecule type" value="Genomic_DNA"/>
</dbReference>
<reference evidence="3" key="2">
    <citation type="submission" date="2010-03" db="EMBL/GenBank/DDBJ databases">
        <authorList>
            <person name="Pajon A."/>
        </authorList>
    </citation>
    <scope>NUCLEOTIDE SEQUENCE</scope>
    <source>
        <strain evidence="3">Type strain: 18P13</strain>
    </source>
</reference>
<dbReference type="Gene3D" id="6.10.250.2410">
    <property type="match status" value="1"/>
</dbReference>
<dbReference type="PANTHER" id="PTHR33969">
    <property type="entry name" value="SEGREGATION AND CONDENSATION PROTEIN A"/>
    <property type="match status" value="1"/>
</dbReference>
<reference evidence="3" key="1">
    <citation type="submission" date="2010-03" db="EMBL/GenBank/DDBJ databases">
        <title>The genome sequence of Ruminococcus sp. 18P13.</title>
        <authorList>
            <consortium name="metaHIT consortium -- http://www.metahit.eu/"/>
            <person name="Pajon A."/>
            <person name="Turner K."/>
            <person name="Parkhill J."/>
            <person name="Bernalier A."/>
        </authorList>
    </citation>
    <scope>NUCLEOTIDE SEQUENCE [LARGE SCALE GENOMIC DNA]</scope>
    <source>
        <strain evidence="3">Type strain: 18P13</strain>
    </source>
</reference>
<protein>
    <recommendedName>
        <fullName evidence="2">Segregation and condensation protein A</fullName>
    </recommendedName>
</protein>
<dbReference type="InterPro" id="IPR003768">
    <property type="entry name" value="ScpA"/>
</dbReference>
<dbReference type="PATRIC" id="fig|213810.4.peg.1256"/>
<dbReference type="Proteomes" id="UP000007054">
    <property type="component" value="Chromosome"/>
</dbReference>
<evidence type="ECO:0000313" key="3">
    <source>
        <dbReference type="EMBL" id="CBL17484.1"/>
    </source>
</evidence>
<dbReference type="HOGENOM" id="CLU_038686_3_3_9"/>
<dbReference type="GO" id="GO:0007059">
    <property type="term" value="P:chromosome segregation"/>
    <property type="evidence" value="ECO:0007669"/>
    <property type="project" value="UniProtKB-KW"/>
</dbReference>
<dbReference type="BioCyc" id="RCHA213810:RUM_RS06620-MONOMER"/>
<proteinExistence type="predicted"/>
<organism evidence="3 4">
    <name type="scientific">Ruminococcus champanellensis (strain DSM 18848 / JCM 17042 / KCTC 15320 / 18P13)</name>
    <dbReference type="NCBI Taxonomy" id="213810"/>
    <lineage>
        <taxon>Bacteria</taxon>
        <taxon>Bacillati</taxon>
        <taxon>Bacillota</taxon>
        <taxon>Clostridia</taxon>
        <taxon>Eubacteriales</taxon>
        <taxon>Oscillospiraceae</taxon>
        <taxon>Ruminococcus</taxon>
    </lineage>
</organism>
<dbReference type="STRING" id="213810.RUM_13620"/>
<dbReference type="RefSeq" id="WP_015558391.1">
    <property type="nucleotide sequence ID" value="NC_021039.1"/>
</dbReference>
<dbReference type="PANTHER" id="PTHR33969:SF2">
    <property type="entry name" value="SEGREGATION AND CONDENSATION PROTEIN A"/>
    <property type="match status" value="1"/>
</dbReference>
<evidence type="ECO:0000256" key="1">
    <source>
        <dbReference type="ARBA" id="ARBA00022829"/>
    </source>
</evidence>
<sequence length="250" mass="28507">MAQISFKLPVFEGPLDLLLHLIAKHKLNINDIEISKLLEQYLLYIEQCSEQDYELAGEFLEMAARLIYIKTVSLLPSPEEAEAVKKELEGALIEYSLCKLAAAELAKRDIGDCIFVRRQMPVQIDPTYRHQHEPEVLRQAYLQIGAKPQPNAKAPLTDRIQAVVQQRVVSVISKVVYVLRRLYAEGSVRVDNLYEGMTDRSARVATFLAVLELTKTGRTRLNADNTELSFCKPHSITKKYRIVREHATEE</sequence>
<dbReference type="Pfam" id="PF02616">
    <property type="entry name" value="SMC_ScpA"/>
    <property type="match status" value="1"/>
</dbReference>